<comment type="catalytic activity">
    <reaction evidence="5">
        <text>O-phospho-L-tyrosyl-[protein] + H2O = L-tyrosyl-[protein] + phosphate</text>
        <dbReference type="Rhea" id="RHEA:10684"/>
        <dbReference type="Rhea" id="RHEA-COMP:10136"/>
        <dbReference type="Rhea" id="RHEA-COMP:20101"/>
        <dbReference type="ChEBI" id="CHEBI:15377"/>
        <dbReference type="ChEBI" id="CHEBI:43474"/>
        <dbReference type="ChEBI" id="CHEBI:46858"/>
        <dbReference type="ChEBI" id="CHEBI:61978"/>
        <dbReference type="EC" id="3.1.3.48"/>
    </reaction>
</comment>
<keyword evidence="8" id="KW-1185">Reference proteome</keyword>
<protein>
    <recommendedName>
        <fullName evidence="2">protein-tyrosine-phosphatase</fullName>
        <ecNumber evidence="2">3.1.3.48</ecNumber>
    </recommendedName>
</protein>
<dbReference type="Proteomes" id="UP001546774">
    <property type="component" value="Unassembled WGS sequence"/>
</dbReference>
<dbReference type="InterPro" id="IPR050438">
    <property type="entry name" value="LMW_PTPase"/>
</dbReference>
<reference evidence="7" key="1">
    <citation type="submission" date="2024-03" db="EMBL/GenBank/DDBJ databases">
        <title>Human intestinal bacterial collection.</title>
        <authorList>
            <person name="Pauvert C."/>
            <person name="Hitch T.C.A."/>
            <person name="Clavel T."/>
        </authorList>
    </citation>
    <scope>NUCLEOTIDE SEQUENCE [LARGE SCALE GENOMIC DNA]</scope>
    <source>
        <strain evidence="7">CLA-AA-H89B</strain>
    </source>
</reference>
<evidence type="ECO:0000313" key="8">
    <source>
        <dbReference type="Proteomes" id="UP001546774"/>
    </source>
</evidence>
<dbReference type="PANTHER" id="PTHR11717">
    <property type="entry name" value="LOW MOLECULAR WEIGHT PROTEIN TYROSINE PHOSPHATASE"/>
    <property type="match status" value="1"/>
</dbReference>
<sequence>MIKVLFICHGNICRSPMSEFVLKDMVEQRGLTEQFEIASAATSTEEIWNGKGNPIYPPAQAELKKHGIGKTAYTNFAGKRARQVTKEDYHHYDYLLCADTNNIRNTERITGADTEGKIHLLLDYADELQEGSQLQTKNKSSNSISQTISRRGKSIADPWYSGDFTQTWNDVVAGCSGFLNYLENEHKL</sequence>
<gene>
    <name evidence="7" type="ORF">WMO37_05485</name>
</gene>
<keyword evidence="3 7" id="KW-0378">Hydrolase</keyword>
<evidence type="ECO:0000256" key="5">
    <source>
        <dbReference type="ARBA" id="ARBA00051722"/>
    </source>
</evidence>
<dbReference type="InterPro" id="IPR036196">
    <property type="entry name" value="Ptyr_pPase_sf"/>
</dbReference>
<organism evidence="7 8">
    <name type="scientific">Lachnospira intestinalis</name>
    <dbReference type="NCBI Taxonomy" id="3133158"/>
    <lineage>
        <taxon>Bacteria</taxon>
        <taxon>Bacillati</taxon>
        <taxon>Bacillota</taxon>
        <taxon>Clostridia</taxon>
        <taxon>Lachnospirales</taxon>
        <taxon>Lachnospiraceae</taxon>
        <taxon>Lachnospira</taxon>
    </lineage>
</organism>
<accession>A0ABV1H443</accession>
<dbReference type="CDD" id="cd16343">
    <property type="entry name" value="LMWPTP"/>
    <property type="match status" value="1"/>
</dbReference>
<dbReference type="EMBL" id="JBBMFS010000003">
    <property type="protein sequence ID" value="MEQ2554472.1"/>
    <property type="molecule type" value="Genomic_DNA"/>
</dbReference>
<evidence type="ECO:0000313" key="7">
    <source>
        <dbReference type="EMBL" id="MEQ2554472.1"/>
    </source>
</evidence>
<dbReference type="Pfam" id="PF01451">
    <property type="entry name" value="LMWPc"/>
    <property type="match status" value="1"/>
</dbReference>
<evidence type="ECO:0000256" key="3">
    <source>
        <dbReference type="ARBA" id="ARBA00022801"/>
    </source>
</evidence>
<name>A0ABV1H443_9FIRM</name>
<dbReference type="PANTHER" id="PTHR11717:SF7">
    <property type="entry name" value="LOW MOLECULAR WEIGHT PHOSPHOTYROSINE PROTEIN PHOSPHATASE"/>
    <property type="match status" value="1"/>
</dbReference>
<comment type="similarity">
    <text evidence="1">Belongs to the low molecular weight phosphotyrosine protein phosphatase family.</text>
</comment>
<dbReference type="InterPro" id="IPR017867">
    <property type="entry name" value="Tyr_phospatase_low_mol_wt"/>
</dbReference>
<evidence type="ECO:0000256" key="2">
    <source>
        <dbReference type="ARBA" id="ARBA00013064"/>
    </source>
</evidence>
<dbReference type="EC" id="3.1.3.48" evidence="2"/>
<dbReference type="SUPFAM" id="SSF52788">
    <property type="entry name" value="Phosphotyrosine protein phosphatases I"/>
    <property type="match status" value="1"/>
</dbReference>
<dbReference type="SMART" id="SM00226">
    <property type="entry name" value="LMWPc"/>
    <property type="match status" value="1"/>
</dbReference>
<dbReference type="InterPro" id="IPR023485">
    <property type="entry name" value="Ptyr_pPase"/>
</dbReference>
<proteinExistence type="inferred from homology"/>
<dbReference type="GO" id="GO:0004725">
    <property type="term" value="F:protein tyrosine phosphatase activity"/>
    <property type="evidence" value="ECO:0007669"/>
    <property type="project" value="UniProtKB-EC"/>
</dbReference>
<feature type="domain" description="Phosphotyrosine protein phosphatase I" evidence="6">
    <location>
        <begin position="2"/>
        <end position="181"/>
    </location>
</feature>
<keyword evidence="4" id="KW-0904">Protein phosphatase</keyword>
<evidence type="ECO:0000259" key="6">
    <source>
        <dbReference type="SMART" id="SM00226"/>
    </source>
</evidence>
<dbReference type="PRINTS" id="PR00719">
    <property type="entry name" value="LMWPTPASE"/>
</dbReference>
<evidence type="ECO:0000256" key="4">
    <source>
        <dbReference type="ARBA" id="ARBA00022912"/>
    </source>
</evidence>
<evidence type="ECO:0000256" key="1">
    <source>
        <dbReference type="ARBA" id="ARBA00011063"/>
    </source>
</evidence>
<comment type="caution">
    <text evidence="7">The sequence shown here is derived from an EMBL/GenBank/DDBJ whole genome shotgun (WGS) entry which is preliminary data.</text>
</comment>
<dbReference type="Gene3D" id="3.40.50.2300">
    <property type="match status" value="1"/>
</dbReference>